<evidence type="ECO:0000313" key="2">
    <source>
        <dbReference type="Proteomes" id="UP000501747"/>
    </source>
</evidence>
<dbReference type="SUPFAM" id="SSF117396">
    <property type="entry name" value="TM1631-like"/>
    <property type="match status" value="1"/>
</dbReference>
<dbReference type="PANTHER" id="PTHR30348">
    <property type="entry name" value="UNCHARACTERIZED PROTEIN YECE"/>
    <property type="match status" value="1"/>
</dbReference>
<accession>A0A6G8AQW8</accession>
<dbReference type="InterPro" id="IPR036520">
    <property type="entry name" value="UPF0759_sf"/>
</dbReference>
<dbReference type="RefSeq" id="WP_166033590.1">
    <property type="nucleotide sequence ID" value="NZ_CP049887.1"/>
</dbReference>
<dbReference type="Pfam" id="PF01904">
    <property type="entry name" value="DUF72"/>
    <property type="match status" value="1"/>
</dbReference>
<proteinExistence type="predicted"/>
<sequence length="275" mass="32065">MIKIGMTTFHEHGSLLGKSKLTLEEYASYFPVVELDTCFYGIKSAKTSQNWVDRTPSTFQFILKVYKGMTKHSSWEEYYESEEEMFLAYQEFLEPLKASKKLAFILFQFPASFSCTKENVVYLKKIRQYYPRERIAVEFRNSSWYDEKMKASMLNFMKQAEFSLVIVDQPQVALHSVPFDTSITNPDFVFARLHGRNKGNWLDNSEDWRKKRNLYCYSKQELTELGNAFTQLSAVDNYVIFNNNSAQDAAPNGMLLKELLGLEYQGLNPEQTSLF</sequence>
<dbReference type="KEGG" id="vhy:G7082_02475"/>
<keyword evidence="2" id="KW-1185">Reference proteome</keyword>
<evidence type="ECO:0000313" key="1">
    <source>
        <dbReference type="EMBL" id="QIL47478.1"/>
    </source>
</evidence>
<dbReference type="AlphaFoldDB" id="A0A6G8AQW8"/>
<dbReference type="Proteomes" id="UP000501747">
    <property type="component" value="Chromosome"/>
</dbReference>
<dbReference type="EMBL" id="CP049887">
    <property type="protein sequence ID" value="QIL47478.1"/>
    <property type="molecule type" value="Genomic_DNA"/>
</dbReference>
<name>A0A6G8AQW8_9ENTE</name>
<protein>
    <submittedName>
        <fullName evidence="1">DUF72 domain-containing protein</fullName>
    </submittedName>
</protein>
<dbReference type="Gene3D" id="3.20.20.410">
    <property type="entry name" value="Protein of unknown function UPF0759"/>
    <property type="match status" value="1"/>
</dbReference>
<dbReference type="PANTHER" id="PTHR30348:SF13">
    <property type="entry name" value="UPF0759 PROTEIN YUNF"/>
    <property type="match status" value="1"/>
</dbReference>
<organism evidence="1 2">
    <name type="scientific">Vagococcus hydrophili</name>
    <dbReference type="NCBI Taxonomy" id="2714947"/>
    <lineage>
        <taxon>Bacteria</taxon>
        <taxon>Bacillati</taxon>
        <taxon>Bacillota</taxon>
        <taxon>Bacilli</taxon>
        <taxon>Lactobacillales</taxon>
        <taxon>Enterococcaceae</taxon>
        <taxon>Vagococcus</taxon>
    </lineage>
</organism>
<gene>
    <name evidence="1" type="ORF">G7082_02475</name>
</gene>
<reference evidence="1 2" key="1">
    <citation type="submission" date="2020-03" db="EMBL/GenBank/DDBJ databases">
        <title>Vagococcus sp. nov., isolated from beetles.</title>
        <authorList>
            <person name="Hyun D.-W."/>
            <person name="Bae J.-W."/>
        </authorList>
    </citation>
    <scope>NUCLEOTIDE SEQUENCE [LARGE SCALE GENOMIC DNA]</scope>
    <source>
        <strain evidence="1 2">HDW17B</strain>
    </source>
</reference>
<dbReference type="InterPro" id="IPR002763">
    <property type="entry name" value="DUF72"/>
</dbReference>